<evidence type="ECO:0000313" key="1">
    <source>
        <dbReference type="Proteomes" id="UP000887569"/>
    </source>
</evidence>
<accession>A0A915C9W1</accession>
<dbReference type="Proteomes" id="UP000887569">
    <property type="component" value="Unplaced"/>
</dbReference>
<name>A0A915C9W1_PARUN</name>
<dbReference type="AlphaFoldDB" id="A0A915C9W1"/>
<dbReference type="WBParaSite" id="PgR106_g029_t01">
    <property type="protein sequence ID" value="PgR106_g029_t01"/>
    <property type="gene ID" value="PgR106_g029"/>
</dbReference>
<proteinExistence type="predicted"/>
<reference evidence="2" key="1">
    <citation type="submission" date="2022-11" db="UniProtKB">
        <authorList>
            <consortium name="WormBaseParasite"/>
        </authorList>
    </citation>
    <scope>IDENTIFICATION</scope>
</reference>
<organism evidence="1 2">
    <name type="scientific">Parascaris univalens</name>
    <name type="common">Nematode worm</name>
    <dbReference type="NCBI Taxonomy" id="6257"/>
    <lineage>
        <taxon>Eukaryota</taxon>
        <taxon>Metazoa</taxon>
        <taxon>Ecdysozoa</taxon>
        <taxon>Nematoda</taxon>
        <taxon>Chromadorea</taxon>
        <taxon>Rhabditida</taxon>
        <taxon>Spirurina</taxon>
        <taxon>Ascaridomorpha</taxon>
        <taxon>Ascaridoidea</taxon>
        <taxon>Ascarididae</taxon>
        <taxon>Parascaris</taxon>
    </lineage>
</organism>
<protein>
    <submittedName>
        <fullName evidence="2">Uncharacterized protein</fullName>
    </submittedName>
</protein>
<evidence type="ECO:0000313" key="2">
    <source>
        <dbReference type="WBParaSite" id="PgR106_g029_t01"/>
    </source>
</evidence>
<sequence>LSSFCITRHFKIKLSFYDEKPSSKILTKANAYLC</sequence>
<keyword evidence="1" id="KW-1185">Reference proteome</keyword>